<protein>
    <submittedName>
        <fullName evidence="1">Uncharacterized protein</fullName>
    </submittedName>
</protein>
<organism evidence="1 2">
    <name type="scientific">Thomasclavelia spiroformis</name>
    <dbReference type="NCBI Taxonomy" id="29348"/>
    <lineage>
        <taxon>Bacteria</taxon>
        <taxon>Bacillati</taxon>
        <taxon>Bacillota</taxon>
        <taxon>Erysipelotrichia</taxon>
        <taxon>Erysipelotrichales</taxon>
        <taxon>Coprobacillaceae</taxon>
        <taxon>Thomasclavelia</taxon>
    </lineage>
</organism>
<reference evidence="2" key="1">
    <citation type="submission" date="2017-04" db="EMBL/GenBank/DDBJ databases">
        <title>Function of individual gut microbiota members based on whole genome sequencing of pure cultures obtained from chicken caecum.</title>
        <authorList>
            <person name="Medvecky M."/>
            <person name="Cejkova D."/>
            <person name="Polansky O."/>
            <person name="Karasova D."/>
            <person name="Kubasova T."/>
            <person name="Cizek A."/>
            <person name="Rychlik I."/>
        </authorList>
    </citation>
    <scope>NUCLEOTIDE SEQUENCE [LARGE SCALE GENOMIC DNA]</scope>
    <source>
        <strain evidence="2">An149</strain>
    </source>
</reference>
<evidence type="ECO:0000313" key="1">
    <source>
        <dbReference type="EMBL" id="OUQ05153.1"/>
    </source>
</evidence>
<name>A0A1Y4QLK4_9FIRM</name>
<dbReference type="EMBL" id="NFLB01000007">
    <property type="protein sequence ID" value="OUQ05153.1"/>
    <property type="molecule type" value="Genomic_DNA"/>
</dbReference>
<evidence type="ECO:0000313" key="2">
    <source>
        <dbReference type="Proteomes" id="UP000196258"/>
    </source>
</evidence>
<comment type="caution">
    <text evidence="1">The sequence shown here is derived from an EMBL/GenBank/DDBJ whole genome shotgun (WGS) entry which is preliminary data.</text>
</comment>
<gene>
    <name evidence="1" type="ORF">B5E91_07475</name>
</gene>
<sequence length="466" mass="54801">MNIYNINIKLKQVSPMLHFQGREDGATIRATELKPKLDRFILSWIAFENSKITWDKDALNSETLMLNNCVKELIKEHQDWFIDKTGEKHALNYKVRIIAGNRLNNIKDKCFGNAGYVLKQNKHEYSYYESIFIKIKCFNESLINKIIELFPLFIDSTAFGLQQGKGYGNYRVKKIDDKVINYSIEENIIKIKDHFSKDNDDLLIYKLELTKGLDYVAVLNAIANYNRYLKSGLRCGRNYPSVLMKKYLKMDEKKWEIINEKKAMKHKLAKNYNIDQLIRKDFQGKPIDIDNNMSTSYDEEQVYYTRGILGFAPTYTYHLSVEENKDAFNKLPVNKQGVKKMFEKSFEVQAKIEKKEISRFPSPIHFHLHKNYSTVYLIIRNYQILKLQKYDTEIKFKEKFYDNEKQKNTREAIVINANILNQDQFDCKSFFEVAGLNEKISIAEIKDASGKIYKGLYHLKEVKGVK</sequence>
<dbReference type="RefSeq" id="WP_087256510.1">
    <property type="nucleotide sequence ID" value="NZ_NFLB01000007.1"/>
</dbReference>
<accession>A0A1Y4QLK4</accession>
<proteinExistence type="predicted"/>
<dbReference type="AlphaFoldDB" id="A0A1Y4QLK4"/>
<dbReference type="Proteomes" id="UP000196258">
    <property type="component" value="Unassembled WGS sequence"/>
</dbReference>